<comment type="caution">
    <text evidence="3">The sequence shown here is derived from an EMBL/GenBank/DDBJ whole genome shotgun (WGS) entry which is preliminary data.</text>
</comment>
<evidence type="ECO:0000313" key="4">
    <source>
        <dbReference type="Proteomes" id="UP000712600"/>
    </source>
</evidence>
<dbReference type="GO" id="GO:0008270">
    <property type="term" value="F:zinc ion binding"/>
    <property type="evidence" value="ECO:0007669"/>
    <property type="project" value="UniProtKB-KW"/>
</dbReference>
<accession>A0A8S9P8F8</accession>
<dbReference type="InterPro" id="IPR001878">
    <property type="entry name" value="Znf_CCHC"/>
</dbReference>
<dbReference type="Pfam" id="PF03732">
    <property type="entry name" value="Retrotrans_gag"/>
    <property type="match status" value="1"/>
</dbReference>
<keyword evidence="1" id="KW-0479">Metal-binding</keyword>
<evidence type="ECO:0000256" key="1">
    <source>
        <dbReference type="PROSITE-ProRule" id="PRU00047"/>
    </source>
</evidence>
<dbReference type="AlphaFoldDB" id="A0A8S9P8F8"/>
<dbReference type="InterPro" id="IPR005162">
    <property type="entry name" value="Retrotrans_gag_dom"/>
</dbReference>
<dbReference type="Gene3D" id="4.10.60.10">
    <property type="entry name" value="Zinc finger, CCHC-type"/>
    <property type="match status" value="1"/>
</dbReference>
<dbReference type="Pfam" id="PF00098">
    <property type="entry name" value="zf-CCHC"/>
    <property type="match status" value="1"/>
</dbReference>
<organism evidence="3 4">
    <name type="scientific">Brassica cretica</name>
    <name type="common">Mustard</name>
    <dbReference type="NCBI Taxonomy" id="69181"/>
    <lineage>
        <taxon>Eukaryota</taxon>
        <taxon>Viridiplantae</taxon>
        <taxon>Streptophyta</taxon>
        <taxon>Embryophyta</taxon>
        <taxon>Tracheophyta</taxon>
        <taxon>Spermatophyta</taxon>
        <taxon>Magnoliopsida</taxon>
        <taxon>eudicotyledons</taxon>
        <taxon>Gunneridae</taxon>
        <taxon>Pentapetalae</taxon>
        <taxon>rosids</taxon>
        <taxon>malvids</taxon>
        <taxon>Brassicales</taxon>
        <taxon>Brassicaceae</taxon>
        <taxon>Brassiceae</taxon>
        <taxon>Brassica</taxon>
    </lineage>
</organism>
<dbReference type="EMBL" id="QGKX02001521">
    <property type="protein sequence ID" value="KAF3509223.1"/>
    <property type="molecule type" value="Genomic_DNA"/>
</dbReference>
<gene>
    <name evidence="3" type="ORF">F2Q69_00005697</name>
</gene>
<protein>
    <recommendedName>
        <fullName evidence="2">CCHC-type domain-containing protein</fullName>
    </recommendedName>
</protein>
<keyword evidence="1" id="KW-0863">Zinc-finger</keyword>
<dbReference type="Proteomes" id="UP000712600">
    <property type="component" value="Unassembled WGS sequence"/>
</dbReference>
<sequence length="593" mass="66111">MTESILSRQREIVVNLYNHCRLRSDPTRYHRLTPKETAGTVAFIGFSFGRLENRRYLSNRLVSRDFNATSVFVTLKGVRSRNFSRISAVTCPHTPPEVPRMRFTRHHIRRTFAVASHLPSAAGKPPPHRRRISAATGDFLVRHHSRWPPPATGLRRLAGRLAGNSVTRLSRLKMSELATLLSLCGLRDVWASNATGEGRVLCTISALGAVCDALGILVVHEEKIPVSMMMKGSSPVHKLMPPRRRVVHTHAASASREGGDENVPQPVPPIDQDALRQMVQDAARQAAQEAVQQAVREAAKVAAQEVVRQMVAAQKGQHVPPVQFQGHQQPLFSRFRQFRFRGINSPVPEVDETLIRVMRQMKSVNLEIFGGTVDPDFLVAFDKKYFPRETLHQKKNAFEHLRQGTRSVREYKREFCQLCLFAGNNFDAENLIRRFLDRMQVDLRGRCSMVTYTSLEDLVEKAAMQEACIAEDSTCSTSSTCSTVAQIAHAAAAYVPGACFTCGQFGHISRYCPTKGPAAKREAITPRVYALGEANEAESIVAGTERLGTTGVHRDVPVLLGGVDFIGDLAEMELDYYDVIQVIHNKLIVYIKV</sequence>
<feature type="domain" description="CCHC-type" evidence="2">
    <location>
        <begin position="499"/>
        <end position="513"/>
    </location>
</feature>
<dbReference type="GO" id="GO:0003676">
    <property type="term" value="F:nucleic acid binding"/>
    <property type="evidence" value="ECO:0007669"/>
    <property type="project" value="InterPro"/>
</dbReference>
<dbReference type="PROSITE" id="PS50158">
    <property type="entry name" value="ZF_CCHC"/>
    <property type="match status" value="1"/>
</dbReference>
<keyword evidence="1" id="KW-0862">Zinc</keyword>
<name>A0A8S9P8F8_BRACR</name>
<proteinExistence type="predicted"/>
<dbReference type="InterPro" id="IPR036875">
    <property type="entry name" value="Znf_CCHC_sf"/>
</dbReference>
<dbReference type="SUPFAM" id="SSF57756">
    <property type="entry name" value="Retrovirus zinc finger-like domains"/>
    <property type="match status" value="1"/>
</dbReference>
<reference evidence="3" key="1">
    <citation type="submission" date="2019-12" db="EMBL/GenBank/DDBJ databases">
        <title>Genome sequencing and annotation of Brassica cretica.</title>
        <authorList>
            <person name="Studholme D.J."/>
            <person name="Sarris P."/>
        </authorList>
    </citation>
    <scope>NUCLEOTIDE SEQUENCE</scope>
    <source>
        <strain evidence="3">PFS-109/04</strain>
        <tissue evidence="3">Leaf</tissue>
    </source>
</reference>
<dbReference type="SMART" id="SM00343">
    <property type="entry name" value="ZnF_C2HC"/>
    <property type="match status" value="1"/>
</dbReference>
<evidence type="ECO:0000259" key="2">
    <source>
        <dbReference type="PROSITE" id="PS50158"/>
    </source>
</evidence>
<evidence type="ECO:0000313" key="3">
    <source>
        <dbReference type="EMBL" id="KAF3509223.1"/>
    </source>
</evidence>